<dbReference type="RefSeq" id="WP_015722931.1">
    <property type="nucleotide sequence ID" value="NC_014972.1"/>
</dbReference>
<sequence>MMRAEISDAIKGRLSSLGVFGSVCGLVADKPVYPLAKVWAPGCPKENLDNSPQARIDLRVAVQIETHLERDADGNSIDSPLYNLVDQVFSTLHGLQLPGRGSQPMIVFDSPGLSGFGDSGQAVYLLQVSVRVMPELFSLT</sequence>
<dbReference type="Proteomes" id="UP000006365">
    <property type="component" value="Chromosome"/>
</dbReference>
<keyword evidence="2" id="KW-1185">Reference proteome</keyword>
<organism evidence="1 2">
    <name type="scientific">Desulfobulbus propionicus (strain ATCC 33891 / DSM 2032 / VKM B-1956 / 1pr3)</name>
    <dbReference type="NCBI Taxonomy" id="577650"/>
    <lineage>
        <taxon>Bacteria</taxon>
        <taxon>Pseudomonadati</taxon>
        <taxon>Thermodesulfobacteriota</taxon>
        <taxon>Desulfobulbia</taxon>
        <taxon>Desulfobulbales</taxon>
        <taxon>Desulfobulbaceae</taxon>
        <taxon>Desulfobulbus</taxon>
    </lineage>
</organism>
<evidence type="ECO:0008006" key="3">
    <source>
        <dbReference type="Google" id="ProtNLM"/>
    </source>
</evidence>
<evidence type="ECO:0000313" key="2">
    <source>
        <dbReference type="Proteomes" id="UP000006365"/>
    </source>
</evidence>
<evidence type="ECO:0000313" key="1">
    <source>
        <dbReference type="EMBL" id="ADW16383.1"/>
    </source>
</evidence>
<name>A0A7U3YJ69_DESPD</name>
<reference evidence="1 2" key="1">
    <citation type="journal article" date="2011" name="Stand. Genomic Sci.">
        <title>Complete genome sequence of Desulfobulbus propionicus type strain (1pr3).</title>
        <authorList>
            <person name="Pagani I."/>
            <person name="Lapidus A."/>
            <person name="Nolan M."/>
            <person name="Lucas S."/>
            <person name="Hammon N."/>
            <person name="Deshpande S."/>
            <person name="Cheng J.F."/>
            <person name="Chertkov O."/>
            <person name="Davenport K."/>
            <person name="Tapia R."/>
            <person name="Han C."/>
            <person name="Goodwin L."/>
            <person name="Pitluck S."/>
            <person name="Liolios K."/>
            <person name="Mavromatis K."/>
            <person name="Ivanova N."/>
            <person name="Mikhailova N."/>
            <person name="Pati A."/>
            <person name="Chen A."/>
            <person name="Palaniappan K."/>
            <person name="Land M."/>
            <person name="Hauser L."/>
            <person name="Chang Y.J."/>
            <person name="Jeffries C.D."/>
            <person name="Detter J.C."/>
            <person name="Brambilla E."/>
            <person name="Kannan K.P."/>
            <person name="Djao O.D."/>
            <person name="Rohde M."/>
            <person name="Pukall R."/>
            <person name="Spring S."/>
            <person name="Goker M."/>
            <person name="Sikorski J."/>
            <person name="Woyke T."/>
            <person name="Bristow J."/>
            <person name="Eisen J.A."/>
            <person name="Markowitz V."/>
            <person name="Hugenholtz P."/>
            <person name="Kyrpides N.C."/>
            <person name="Klenk H.P."/>
        </authorList>
    </citation>
    <scope>NUCLEOTIDE SEQUENCE [LARGE SCALE GENOMIC DNA]</scope>
    <source>
        <strain evidence="2">ATCC 33891 / DSM 2032 / 1pr3</strain>
    </source>
</reference>
<accession>A0A7U3YJ69</accession>
<proteinExistence type="predicted"/>
<protein>
    <recommendedName>
        <fullName evidence="3">DUF3168 domain-containing protein</fullName>
    </recommendedName>
</protein>
<gene>
    <name evidence="1" type="ordered locus">Despr_0194</name>
</gene>
<dbReference type="KEGG" id="dpr:Despr_0194"/>
<dbReference type="AlphaFoldDB" id="A0A7U3YJ69"/>
<dbReference type="EMBL" id="CP002364">
    <property type="protein sequence ID" value="ADW16383.1"/>
    <property type="molecule type" value="Genomic_DNA"/>
</dbReference>